<protein>
    <recommendedName>
        <fullName evidence="6">Oxidoreductase</fullName>
    </recommendedName>
</protein>
<reference evidence="4 5" key="1">
    <citation type="journal article" date="2015" name="Genome Announc.">
        <title>Expanding the biotechnology potential of lactobacilli through comparative genomics of 213 strains and associated genera.</title>
        <authorList>
            <person name="Sun Z."/>
            <person name="Harris H.M."/>
            <person name="McCann A."/>
            <person name="Guo C."/>
            <person name="Argimon S."/>
            <person name="Zhang W."/>
            <person name="Yang X."/>
            <person name="Jeffery I.B."/>
            <person name="Cooney J.C."/>
            <person name="Kagawa T.F."/>
            <person name="Liu W."/>
            <person name="Song Y."/>
            <person name="Salvetti E."/>
            <person name="Wrobel A."/>
            <person name="Rasinkangas P."/>
            <person name="Parkhill J."/>
            <person name="Rea M.C."/>
            <person name="O'Sullivan O."/>
            <person name="Ritari J."/>
            <person name="Douillard F.P."/>
            <person name="Paul Ross R."/>
            <person name="Yang R."/>
            <person name="Briner A.E."/>
            <person name="Felis G.E."/>
            <person name="de Vos W.M."/>
            <person name="Barrangou R."/>
            <person name="Klaenhammer T.R."/>
            <person name="Caufield P.W."/>
            <person name="Cui Y."/>
            <person name="Zhang H."/>
            <person name="O'Toole P.W."/>
        </authorList>
    </citation>
    <scope>NUCLEOTIDE SEQUENCE [LARGE SCALE GENOMIC DNA]</scope>
    <source>
        <strain evidence="4 5">DSM 23927</strain>
    </source>
</reference>
<proteinExistence type="inferred from homology"/>
<dbReference type="PANTHER" id="PTHR43115:SF4">
    <property type="entry name" value="DEHYDROGENASE_REDUCTASE SDR FAMILY MEMBER 11"/>
    <property type="match status" value="1"/>
</dbReference>
<dbReference type="FunFam" id="3.40.50.720:FF:000047">
    <property type="entry name" value="NADP-dependent L-serine/L-allo-threonine dehydrogenase"/>
    <property type="match status" value="1"/>
</dbReference>
<comment type="similarity">
    <text evidence="1 3">Belongs to the short-chain dehydrogenases/reductases (SDR) family.</text>
</comment>
<dbReference type="RefSeq" id="WP_057894412.1">
    <property type="nucleotide sequence ID" value="NZ_AYZQ01000002.1"/>
</dbReference>
<dbReference type="STRING" id="1423727.FC34_GL001130"/>
<dbReference type="InterPro" id="IPR020904">
    <property type="entry name" value="Sc_DH/Rdtase_CS"/>
</dbReference>
<dbReference type="AlphaFoldDB" id="A0A0R2B033"/>
<accession>A0A0R2B033</accession>
<dbReference type="SUPFAM" id="SSF51735">
    <property type="entry name" value="NAD(P)-binding Rossmann-fold domains"/>
    <property type="match status" value="1"/>
</dbReference>
<gene>
    <name evidence="4" type="ORF">FC34_GL001130</name>
</gene>
<evidence type="ECO:0000256" key="2">
    <source>
        <dbReference type="ARBA" id="ARBA00023002"/>
    </source>
</evidence>
<organism evidence="4 5">
    <name type="scientific">Lacticaseibacillus brantae DSM 23927</name>
    <dbReference type="NCBI Taxonomy" id="1423727"/>
    <lineage>
        <taxon>Bacteria</taxon>
        <taxon>Bacillati</taxon>
        <taxon>Bacillota</taxon>
        <taxon>Bacilli</taxon>
        <taxon>Lactobacillales</taxon>
        <taxon>Lactobacillaceae</taxon>
        <taxon>Lacticaseibacillus</taxon>
    </lineage>
</organism>
<evidence type="ECO:0008006" key="6">
    <source>
        <dbReference type="Google" id="ProtNLM"/>
    </source>
</evidence>
<name>A0A0R2B033_9LACO</name>
<evidence type="ECO:0000256" key="1">
    <source>
        <dbReference type="ARBA" id="ARBA00006484"/>
    </source>
</evidence>
<dbReference type="PROSITE" id="PS00061">
    <property type="entry name" value="ADH_SHORT"/>
    <property type="match status" value="1"/>
</dbReference>
<dbReference type="PANTHER" id="PTHR43115">
    <property type="entry name" value="DEHYDROGENASE/REDUCTASE SDR FAMILY MEMBER 11"/>
    <property type="match status" value="1"/>
</dbReference>
<dbReference type="Gene3D" id="3.40.50.720">
    <property type="entry name" value="NAD(P)-binding Rossmann-like Domain"/>
    <property type="match status" value="1"/>
</dbReference>
<sequence>MSKPLIVITGASSGFGAEIAKLFNAAGYPELLLGRRTEKIAALPLNFDQVMIESVDVTDYAQFQTAIQKAEAQYGPTDLLVNNAGVMLLGNVQTQSPSEWQQMLDTNVMGVLNGTQIVLSAMVAREHGTIINMSSLAGKKTFVNHAAYVASKFGVHGLSETIREEVSSKNVRISMVAPGAAETELLTHVTDQHALTDYSAWKETMGGITLDPVHVAETVKFIYDMPQEVNIREIDIAATRQDS</sequence>
<keyword evidence="2" id="KW-0560">Oxidoreductase</keyword>
<evidence type="ECO:0000256" key="3">
    <source>
        <dbReference type="RuleBase" id="RU000363"/>
    </source>
</evidence>
<dbReference type="Pfam" id="PF00106">
    <property type="entry name" value="adh_short"/>
    <property type="match status" value="1"/>
</dbReference>
<comment type="caution">
    <text evidence="4">The sequence shown here is derived from an EMBL/GenBank/DDBJ whole genome shotgun (WGS) entry which is preliminary data.</text>
</comment>
<dbReference type="PRINTS" id="PR00080">
    <property type="entry name" value="SDRFAMILY"/>
</dbReference>
<dbReference type="EMBL" id="AYZQ01000002">
    <property type="protein sequence ID" value="KRM72146.1"/>
    <property type="molecule type" value="Genomic_DNA"/>
</dbReference>
<dbReference type="Proteomes" id="UP000051672">
    <property type="component" value="Unassembled WGS sequence"/>
</dbReference>
<dbReference type="OrthoDB" id="9775296at2"/>
<dbReference type="GO" id="GO:0016616">
    <property type="term" value="F:oxidoreductase activity, acting on the CH-OH group of donors, NAD or NADP as acceptor"/>
    <property type="evidence" value="ECO:0007669"/>
    <property type="project" value="UniProtKB-ARBA"/>
</dbReference>
<evidence type="ECO:0000313" key="4">
    <source>
        <dbReference type="EMBL" id="KRM72146.1"/>
    </source>
</evidence>
<keyword evidence="5" id="KW-1185">Reference proteome</keyword>
<dbReference type="PATRIC" id="fig|1423727.3.peg.1146"/>
<dbReference type="PRINTS" id="PR00081">
    <property type="entry name" value="GDHRDH"/>
</dbReference>
<dbReference type="CDD" id="cd05233">
    <property type="entry name" value="SDR_c"/>
    <property type="match status" value="1"/>
</dbReference>
<evidence type="ECO:0000313" key="5">
    <source>
        <dbReference type="Proteomes" id="UP000051672"/>
    </source>
</evidence>
<dbReference type="InterPro" id="IPR036291">
    <property type="entry name" value="NAD(P)-bd_dom_sf"/>
</dbReference>
<dbReference type="InterPro" id="IPR002347">
    <property type="entry name" value="SDR_fam"/>
</dbReference>